<protein>
    <submittedName>
        <fullName evidence="2">Uncharacterized protein</fullName>
    </submittedName>
</protein>
<gene>
    <name evidence="2" type="ORF">S03H2_32288</name>
</gene>
<dbReference type="EMBL" id="BARU01019618">
    <property type="protein sequence ID" value="GAH54815.1"/>
    <property type="molecule type" value="Genomic_DNA"/>
</dbReference>
<feature type="non-terminal residue" evidence="2">
    <location>
        <position position="1"/>
    </location>
</feature>
<keyword evidence="1" id="KW-0812">Transmembrane</keyword>
<sequence>GANITFTGLTGTINQALWDALPEGNVIIRFYANDTLGKIGFQEVTIRKDVNAPIITINNPQDSDVIGATAPNFEISIVESNLDKTWYSLNGGANITFTGLTGTINQALWDALPEGNVIIRFYANDTLGRIGFQEVTTRKDVNAPIITINNPQDSDVIGATAPNFEISIVESNLDKTWYSLNGGANITFTGLTGTINQALWDALPEGNVIIRFYANDTLGRIGFQEVTVVKEISLPEIPGYNILLLLGIVSTIAVIIIKKRLNHLN</sequence>
<evidence type="ECO:0000313" key="2">
    <source>
        <dbReference type="EMBL" id="GAH54815.1"/>
    </source>
</evidence>
<name>X1HCL0_9ZZZZ</name>
<dbReference type="NCBIfam" id="NF033507">
    <property type="entry name" value="Loki-CTERM"/>
    <property type="match status" value="1"/>
</dbReference>
<comment type="caution">
    <text evidence="2">The sequence shown here is derived from an EMBL/GenBank/DDBJ whole genome shotgun (WGS) entry which is preliminary data.</text>
</comment>
<organism evidence="2">
    <name type="scientific">marine sediment metagenome</name>
    <dbReference type="NCBI Taxonomy" id="412755"/>
    <lineage>
        <taxon>unclassified sequences</taxon>
        <taxon>metagenomes</taxon>
        <taxon>ecological metagenomes</taxon>
    </lineage>
</organism>
<dbReference type="AlphaFoldDB" id="X1HCL0"/>
<keyword evidence="1" id="KW-0472">Membrane</keyword>
<reference evidence="2" key="1">
    <citation type="journal article" date="2014" name="Front. Microbiol.">
        <title>High frequency of phylogenetically diverse reductive dehalogenase-homologous genes in deep subseafloor sedimentary metagenomes.</title>
        <authorList>
            <person name="Kawai M."/>
            <person name="Futagami T."/>
            <person name="Toyoda A."/>
            <person name="Takaki Y."/>
            <person name="Nishi S."/>
            <person name="Hori S."/>
            <person name="Arai W."/>
            <person name="Tsubouchi T."/>
            <person name="Morono Y."/>
            <person name="Uchiyama I."/>
            <person name="Ito T."/>
            <person name="Fujiyama A."/>
            <person name="Inagaki F."/>
            <person name="Takami H."/>
        </authorList>
    </citation>
    <scope>NUCLEOTIDE SEQUENCE</scope>
    <source>
        <strain evidence="2">Expedition CK06-06</strain>
    </source>
</reference>
<feature type="transmembrane region" description="Helical" evidence="1">
    <location>
        <begin position="239"/>
        <end position="257"/>
    </location>
</feature>
<accession>X1HCL0</accession>
<proteinExistence type="predicted"/>
<keyword evidence="1" id="KW-1133">Transmembrane helix</keyword>
<evidence type="ECO:0000256" key="1">
    <source>
        <dbReference type="SAM" id="Phobius"/>
    </source>
</evidence>